<name>A0A3E4YCC4_9FIRM</name>
<evidence type="ECO:0000313" key="2">
    <source>
        <dbReference type="Proteomes" id="UP000260758"/>
    </source>
</evidence>
<gene>
    <name evidence="1" type="ORF">DXB99_06690</name>
</gene>
<dbReference type="AlphaFoldDB" id="A0A3E4YCC4"/>
<reference evidence="1 2" key="1">
    <citation type="submission" date="2018-08" db="EMBL/GenBank/DDBJ databases">
        <title>A genome reference for cultivated species of the human gut microbiota.</title>
        <authorList>
            <person name="Zou Y."/>
            <person name="Xue W."/>
            <person name="Luo G."/>
        </authorList>
    </citation>
    <scope>NUCLEOTIDE SEQUENCE [LARGE SCALE GENOMIC DNA]</scope>
    <source>
        <strain evidence="1 2">OM07-13</strain>
    </source>
</reference>
<dbReference type="Proteomes" id="UP000260758">
    <property type="component" value="Unassembled WGS sequence"/>
</dbReference>
<dbReference type="EMBL" id="QSTP01000005">
    <property type="protein sequence ID" value="RGM72213.1"/>
    <property type="molecule type" value="Genomic_DNA"/>
</dbReference>
<dbReference type="RefSeq" id="WP_117718695.1">
    <property type="nucleotide sequence ID" value="NZ_QSTP01000005.1"/>
</dbReference>
<evidence type="ECO:0000313" key="1">
    <source>
        <dbReference type="EMBL" id="RGM72213.1"/>
    </source>
</evidence>
<protein>
    <submittedName>
        <fullName evidence="1">Uncharacterized protein</fullName>
    </submittedName>
</protein>
<accession>A0A3E4YCC4</accession>
<organism evidence="1 2">
    <name type="scientific">Agathobacter rectalis</name>
    <dbReference type="NCBI Taxonomy" id="39491"/>
    <lineage>
        <taxon>Bacteria</taxon>
        <taxon>Bacillati</taxon>
        <taxon>Bacillota</taxon>
        <taxon>Clostridia</taxon>
        <taxon>Lachnospirales</taxon>
        <taxon>Lachnospiraceae</taxon>
        <taxon>Agathobacter</taxon>
    </lineage>
</organism>
<sequence>MNNNSTRNKDIIIENKFHNYLKDNFYNKFDNYIDIKDIDNQINGIDIILENNNKKFNIDEKLQVTKINIPITKYTTQCFELKFLSRDENLNFTNIYKKGWFLDNNKTDFYLISYIEKGSINNPLNTKLLLISKDDIYNLLDDYGYDIYYIERLSDLMEYNDFYGDIKSNGNKYIRFKNTPFWLCKSYNIPEKPINLIIRWNILEKYATKSFDLIGNLVA</sequence>
<comment type="caution">
    <text evidence="1">The sequence shown here is derived from an EMBL/GenBank/DDBJ whole genome shotgun (WGS) entry which is preliminary data.</text>
</comment>
<proteinExistence type="predicted"/>